<dbReference type="STRING" id="4955.A0A1G4MF58"/>
<dbReference type="PROSITE" id="PS51512">
    <property type="entry name" value="DFDF"/>
    <property type="match status" value="1"/>
</dbReference>
<dbReference type="GO" id="GO:0033962">
    <property type="term" value="P:P-body assembly"/>
    <property type="evidence" value="ECO:0007669"/>
    <property type="project" value="TreeGrafter"/>
</dbReference>
<feature type="compositionally biased region" description="Basic and acidic residues" evidence="3">
    <location>
        <begin position="132"/>
        <end position="162"/>
    </location>
</feature>
<dbReference type="GO" id="GO:0000932">
    <property type="term" value="C:P-body"/>
    <property type="evidence" value="ECO:0007669"/>
    <property type="project" value="TreeGrafter"/>
</dbReference>
<evidence type="ECO:0000259" key="7">
    <source>
        <dbReference type="PROSITE" id="PS52002"/>
    </source>
</evidence>
<dbReference type="PROSITE" id="PS52002">
    <property type="entry name" value="SM"/>
    <property type="match status" value="1"/>
</dbReference>
<feature type="domain" description="Sm" evidence="7">
    <location>
        <begin position="1"/>
        <end position="80"/>
    </location>
</feature>
<evidence type="ECO:0000256" key="3">
    <source>
        <dbReference type="SAM" id="MobiDB-lite"/>
    </source>
</evidence>
<dbReference type="Pfam" id="PF12701">
    <property type="entry name" value="LSM14"/>
    <property type="match status" value="1"/>
</dbReference>
<evidence type="ECO:0000313" key="8">
    <source>
        <dbReference type="EMBL" id="SCW02379.1"/>
    </source>
</evidence>
<dbReference type="GO" id="GO:0003729">
    <property type="term" value="F:mRNA binding"/>
    <property type="evidence" value="ECO:0007669"/>
    <property type="project" value="TreeGrafter"/>
</dbReference>
<dbReference type="InterPro" id="IPR025761">
    <property type="entry name" value="FFD_box"/>
</dbReference>
<name>A0A1G4MF58_LACFM</name>
<feature type="short sequence motif" description="FFD box" evidence="1">
    <location>
        <begin position="230"/>
        <end position="246"/>
    </location>
</feature>
<dbReference type="Proteomes" id="UP000190831">
    <property type="component" value="Chromosome F"/>
</dbReference>
<feature type="region of interest" description="Disordered" evidence="3">
    <location>
        <begin position="265"/>
        <end position="314"/>
    </location>
</feature>
<dbReference type="InterPro" id="IPR025609">
    <property type="entry name" value="Lsm14-like_N"/>
</dbReference>
<dbReference type="InterPro" id="IPR047575">
    <property type="entry name" value="Sm"/>
</dbReference>
<dbReference type="AlphaFoldDB" id="A0A1G4MF58"/>
<dbReference type="SUPFAM" id="SSF50182">
    <property type="entry name" value="Sm-like ribonucleoproteins"/>
    <property type="match status" value="1"/>
</dbReference>
<feature type="domain" description="FFD box profile" evidence="5">
    <location>
        <begin position="230"/>
        <end position="246"/>
    </location>
</feature>
<feature type="compositionally biased region" description="Basic and acidic residues" evidence="3">
    <location>
        <begin position="207"/>
        <end position="224"/>
    </location>
</feature>
<evidence type="ECO:0000259" key="6">
    <source>
        <dbReference type="PROSITE" id="PS51536"/>
    </source>
</evidence>
<dbReference type="OrthoDB" id="21539at2759"/>
<reference evidence="9" key="1">
    <citation type="submission" date="2016-03" db="EMBL/GenBank/DDBJ databases">
        <authorList>
            <person name="Devillers H."/>
        </authorList>
    </citation>
    <scope>NUCLEOTIDE SEQUENCE [LARGE SCALE GENOMIC DNA]</scope>
</reference>
<dbReference type="InterPro" id="IPR019050">
    <property type="entry name" value="FDF_dom"/>
</dbReference>
<gene>
    <name evidence="8" type="ORF">LAFE_0F05138G</name>
</gene>
<dbReference type="InterPro" id="IPR010920">
    <property type="entry name" value="LSM_dom_sf"/>
</dbReference>
<dbReference type="SMART" id="SM01271">
    <property type="entry name" value="LSM14"/>
    <property type="match status" value="1"/>
</dbReference>
<evidence type="ECO:0000256" key="1">
    <source>
        <dbReference type="PROSITE-ProRule" id="PRU00846"/>
    </source>
</evidence>
<dbReference type="PANTHER" id="PTHR13586">
    <property type="entry name" value="SCD6 PROTEIN-RELATED"/>
    <property type="match status" value="1"/>
</dbReference>
<dbReference type="PROSITE" id="PS51536">
    <property type="entry name" value="TFG"/>
    <property type="match status" value="1"/>
</dbReference>
<organism evidence="8 9">
    <name type="scientific">Lachancea fermentati</name>
    <name type="common">Zygosaccharomyces fermentati</name>
    <dbReference type="NCBI Taxonomy" id="4955"/>
    <lineage>
        <taxon>Eukaryota</taxon>
        <taxon>Fungi</taxon>
        <taxon>Dikarya</taxon>
        <taxon>Ascomycota</taxon>
        <taxon>Saccharomycotina</taxon>
        <taxon>Saccharomycetes</taxon>
        <taxon>Saccharomycetales</taxon>
        <taxon>Saccharomycetaceae</taxon>
        <taxon>Lachancea</taxon>
    </lineage>
</organism>
<dbReference type="EMBL" id="LT598490">
    <property type="protein sequence ID" value="SCW02379.1"/>
    <property type="molecule type" value="Genomic_DNA"/>
</dbReference>
<feature type="region of interest" description="Disordered" evidence="3">
    <location>
        <begin position="114"/>
        <end position="251"/>
    </location>
</feature>
<evidence type="ECO:0000313" key="9">
    <source>
        <dbReference type="Proteomes" id="UP000190831"/>
    </source>
</evidence>
<feature type="short sequence motif" description="TFG box" evidence="2">
    <location>
        <begin position="249"/>
        <end position="269"/>
    </location>
</feature>
<evidence type="ECO:0000256" key="2">
    <source>
        <dbReference type="PROSITE-ProRule" id="PRU00869"/>
    </source>
</evidence>
<dbReference type="CDD" id="cd01736">
    <property type="entry name" value="LSm14_N"/>
    <property type="match status" value="1"/>
</dbReference>
<feature type="compositionally biased region" description="Polar residues" evidence="3">
    <location>
        <begin position="118"/>
        <end position="131"/>
    </location>
</feature>
<feature type="compositionally biased region" description="Basic residues" evidence="3">
    <location>
        <begin position="286"/>
        <end position="297"/>
    </location>
</feature>
<protein>
    <submittedName>
        <fullName evidence="8">LAFE_0F05138g1_1</fullName>
    </submittedName>
</protein>
<proteinExistence type="predicted"/>
<dbReference type="InterPro" id="IPR025762">
    <property type="entry name" value="DFDF"/>
</dbReference>
<keyword evidence="9" id="KW-1185">Reference proteome</keyword>
<dbReference type="SMART" id="SM01199">
    <property type="entry name" value="FDF"/>
    <property type="match status" value="1"/>
</dbReference>
<dbReference type="OMA" id="WYPPPGH"/>
<dbReference type="Gene3D" id="2.30.30.100">
    <property type="match status" value="1"/>
</dbReference>
<feature type="compositionally biased region" description="Basic and acidic residues" evidence="3">
    <location>
        <begin position="173"/>
        <end position="194"/>
    </location>
</feature>
<dbReference type="InterPro" id="IPR025768">
    <property type="entry name" value="TFG_box"/>
</dbReference>
<feature type="compositionally biased region" description="Polar residues" evidence="3">
    <location>
        <begin position="233"/>
        <end position="251"/>
    </location>
</feature>
<feature type="domain" description="TFG box profile" evidence="6">
    <location>
        <begin position="249"/>
        <end position="269"/>
    </location>
</feature>
<sequence>MAQYIGKTISLISVTDNRYVGLLEGIDSEKGVVTLNKVRCFGTEGRKQWGPEEIYPNPTVYETVTFNGNDVKDLSILDVKLEDVQPVLPPQVVMPPPQAKQQVPAAMTGYGVYAPTPATAQNSEQSGNTPRSDSRPKQSQEAKREPKEEFRSEAKTPNERQPTDLGRSAKVQEVPEKKQMSKPEPRHGSRKVEIPNEDFDFQSNNAKFEKPEEAQDHDIQSGDKDDGEGTFYNKKSSFFDTISTSTETNTNMRWQEERQLNMDTFGQASVINRRGRGGFRGGRGQYRGRGRGGRGGRGRNFNNRDNSSSEKIEF</sequence>
<evidence type="ECO:0000259" key="4">
    <source>
        <dbReference type="PROSITE" id="PS51512"/>
    </source>
</evidence>
<dbReference type="PANTHER" id="PTHR13586:SF0">
    <property type="entry name" value="TRAILER HITCH, ISOFORM H"/>
    <property type="match status" value="1"/>
</dbReference>
<evidence type="ECO:0000259" key="5">
    <source>
        <dbReference type="PROSITE" id="PS51513"/>
    </source>
</evidence>
<feature type="domain" description="DFDF" evidence="4">
    <location>
        <begin position="187"/>
        <end position="223"/>
    </location>
</feature>
<accession>A0A1G4MF58</accession>
<dbReference type="PROSITE" id="PS51513">
    <property type="entry name" value="FFD"/>
    <property type="match status" value="1"/>
</dbReference>
<dbReference type="GO" id="GO:0034063">
    <property type="term" value="P:stress granule assembly"/>
    <property type="evidence" value="ECO:0007669"/>
    <property type="project" value="TreeGrafter"/>
</dbReference>